<evidence type="ECO:0000256" key="1">
    <source>
        <dbReference type="SAM" id="MobiDB-lite"/>
    </source>
</evidence>
<evidence type="ECO:0000313" key="2">
    <source>
        <dbReference type="EMBL" id="MPC11604.1"/>
    </source>
</evidence>
<proteinExistence type="predicted"/>
<gene>
    <name evidence="2" type="ORF">E2C01_004274</name>
</gene>
<sequence>MVSDLFEFSLFSLPCQQKRGSKLAKKAKKKGLSHAKISNIRKYKMAKRGEMTEAQRKKKRQEKKAQKKMTYAELRDRKKQAKERREKFEAEEELYPLTAEVSGEDMMKMMDPEDLTFLMEK</sequence>
<feature type="compositionally biased region" description="Basic residues" evidence="1">
    <location>
        <begin position="56"/>
        <end position="67"/>
    </location>
</feature>
<dbReference type="OrthoDB" id="10263597at2759"/>
<evidence type="ECO:0000313" key="3">
    <source>
        <dbReference type="Proteomes" id="UP000324222"/>
    </source>
</evidence>
<dbReference type="AlphaFoldDB" id="A0A5B7CSK9"/>
<dbReference type="EMBL" id="VSRR010000172">
    <property type="protein sequence ID" value="MPC11604.1"/>
    <property type="molecule type" value="Genomic_DNA"/>
</dbReference>
<name>A0A5B7CSK9_PORTR</name>
<comment type="caution">
    <text evidence="2">The sequence shown here is derived from an EMBL/GenBank/DDBJ whole genome shotgun (WGS) entry which is preliminary data.</text>
</comment>
<protein>
    <submittedName>
        <fullName evidence="2">Uncharacterized protein</fullName>
    </submittedName>
</protein>
<reference evidence="2 3" key="1">
    <citation type="submission" date="2019-05" db="EMBL/GenBank/DDBJ databases">
        <title>Another draft genome of Portunus trituberculatus and its Hox gene families provides insights of decapod evolution.</title>
        <authorList>
            <person name="Jeong J.-H."/>
            <person name="Song I."/>
            <person name="Kim S."/>
            <person name="Choi T."/>
            <person name="Kim D."/>
            <person name="Ryu S."/>
            <person name="Kim W."/>
        </authorList>
    </citation>
    <scope>NUCLEOTIDE SEQUENCE [LARGE SCALE GENOMIC DNA]</scope>
    <source>
        <tissue evidence="2">Muscle</tissue>
    </source>
</reference>
<feature type="region of interest" description="Disordered" evidence="1">
    <location>
        <begin position="46"/>
        <end position="89"/>
    </location>
</feature>
<organism evidence="2 3">
    <name type="scientific">Portunus trituberculatus</name>
    <name type="common">Swimming crab</name>
    <name type="synonym">Neptunus trituberculatus</name>
    <dbReference type="NCBI Taxonomy" id="210409"/>
    <lineage>
        <taxon>Eukaryota</taxon>
        <taxon>Metazoa</taxon>
        <taxon>Ecdysozoa</taxon>
        <taxon>Arthropoda</taxon>
        <taxon>Crustacea</taxon>
        <taxon>Multicrustacea</taxon>
        <taxon>Malacostraca</taxon>
        <taxon>Eumalacostraca</taxon>
        <taxon>Eucarida</taxon>
        <taxon>Decapoda</taxon>
        <taxon>Pleocyemata</taxon>
        <taxon>Brachyura</taxon>
        <taxon>Eubrachyura</taxon>
        <taxon>Portunoidea</taxon>
        <taxon>Portunidae</taxon>
        <taxon>Portuninae</taxon>
        <taxon>Portunus</taxon>
    </lineage>
</organism>
<keyword evidence="3" id="KW-1185">Reference proteome</keyword>
<accession>A0A5B7CSK9</accession>
<dbReference type="Proteomes" id="UP000324222">
    <property type="component" value="Unassembled WGS sequence"/>
</dbReference>